<feature type="chain" id="PRO_5030594794" evidence="1">
    <location>
        <begin position="24"/>
        <end position="51"/>
    </location>
</feature>
<comment type="caution">
    <text evidence="2">The sequence shown here is derived from an EMBL/GenBank/DDBJ whole genome shotgun (WGS) entry which is preliminary data.</text>
</comment>
<dbReference type="Proteomes" id="UP000566995">
    <property type="component" value="Unassembled WGS sequence"/>
</dbReference>
<dbReference type="RefSeq" id="WP_260403218.1">
    <property type="nucleotide sequence ID" value="NZ_JACHLI010000017.1"/>
</dbReference>
<name>A0A7W7P378_PSENT</name>
<proteinExistence type="predicted"/>
<feature type="signal peptide" evidence="1">
    <location>
        <begin position="1"/>
        <end position="23"/>
    </location>
</feature>
<dbReference type="EMBL" id="JACHLI010000017">
    <property type="protein sequence ID" value="MBB4865280.1"/>
    <property type="molecule type" value="Genomic_DNA"/>
</dbReference>
<protein>
    <submittedName>
        <fullName evidence="2">Uncharacterized protein</fullName>
    </submittedName>
</protein>
<evidence type="ECO:0000313" key="2">
    <source>
        <dbReference type="EMBL" id="MBB4865280.1"/>
    </source>
</evidence>
<evidence type="ECO:0000313" key="3">
    <source>
        <dbReference type="Proteomes" id="UP000566995"/>
    </source>
</evidence>
<accession>A0A7W7P378</accession>
<evidence type="ECO:0000256" key="1">
    <source>
        <dbReference type="SAM" id="SignalP"/>
    </source>
</evidence>
<sequence>MKRSPPLLLALLLTAPALAPAQAAEWKLAKDADGVRVYLSEVPGSRYKVSA</sequence>
<gene>
    <name evidence="2" type="ORF">HNP46_004160</name>
</gene>
<organism evidence="2 3">
    <name type="scientific">Pseudomonas nitroreducens</name>
    <dbReference type="NCBI Taxonomy" id="46680"/>
    <lineage>
        <taxon>Bacteria</taxon>
        <taxon>Pseudomonadati</taxon>
        <taxon>Pseudomonadota</taxon>
        <taxon>Gammaproteobacteria</taxon>
        <taxon>Pseudomonadales</taxon>
        <taxon>Pseudomonadaceae</taxon>
        <taxon>Pseudomonas</taxon>
    </lineage>
</organism>
<keyword evidence="1" id="KW-0732">Signal</keyword>
<reference evidence="2 3" key="1">
    <citation type="submission" date="2020-08" db="EMBL/GenBank/DDBJ databases">
        <title>Functional genomics of gut bacteria from endangered species of beetles.</title>
        <authorList>
            <person name="Carlos-Shanley C."/>
        </authorList>
    </citation>
    <scope>NUCLEOTIDE SEQUENCE [LARGE SCALE GENOMIC DNA]</scope>
    <source>
        <strain evidence="2 3">S00179</strain>
    </source>
</reference>
<dbReference type="AlphaFoldDB" id="A0A7W7P378"/>